<feature type="domain" description="MobA/MobL protein" evidence="4">
    <location>
        <begin position="45"/>
        <end position="160"/>
    </location>
</feature>
<evidence type="ECO:0000256" key="2">
    <source>
        <dbReference type="ARBA" id="ARBA00022971"/>
    </source>
</evidence>
<evidence type="ECO:0000256" key="1">
    <source>
        <dbReference type="ARBA" id="ARBA00010873"/>
    </source>
</evidence>
<feature type="region of interest" description="Disordered" evidence="3">
    <location>
        <begin position="139"/>
        <end position="190"/>
    </location>
</feature>
<dbReference type="Pfam" id="PF03389">
    <property type="entry name" value="MobA_MobL"/>
    <property type="match status" value="1"/>
</dbReference>
<gene>
    <name evidence="5" type="ORF">E4P82_20680</name>
</gene>
<proteinExistence type="inferred from homology"/>
<dbReference type="Gene3D" id="3.30.930.30">
    <property type="match status" value="1"/>
</dbReference>
<evidence type="ECO:0000313" key="6">
    <source>
        <dbReference type="Proteomes" id="UP000760480"/>
    </source>
</evidence>
<reference evidence="5 6" key="1">
    <citation type="submission" date="2019-03" db="EMBL/GenBank/DDBJ databases">
        <title>Metabolic reconstructions from genomes of highly enriched 'Candidatus Accumulibacter' and 'Candidatus Competibacter' bioreactor populations.</title>
        <authorList>
            <person name="Annavajhala M.K."/>
            <person name="Welles L."/>
            <person name="Abbas B."/>
            <person name="Sorokin D."/>
            <person name="Park H."/>
            <person name="Van Loosdrecht M."/>
            <person name="Chandran K."/>
        </authorList>
    </citation>
    <scope>NUCLEOTIDE SEQUENCE [LARGE SCALE GENOMIC DNA]</scope>
    <source>
        <strain evidence="5 6">SBR_G</strain>
    </source>
</reference>
<evidence type="ECO:0000259" key="4">
    <source>
        <dbReference type="Pfam" id="PF03389"/>
    </source>
</evidence>
<name>A0ABX1TRV9_9GAMM</name>
<comment type="similarity">
    <text evidence="1">Belongs to the MobA/MobL family.</text>
</comment>
<sequence>MALARLSMKFGKAGKAAAHAAYIAREAQYARRLHHGEGLEAKETGNLPAWADTEPNRFWQAADTYERANGTTYREMEIALPRELTPAQRLALVRGFVQQELGAHHAYQWAIHNPQAADGHEQPHVHLMFSERRVDGIERDPERYFRRHNPKAPEKGGAKKRLRSLQQRLSQRGGASRPPQRTAATLGDCL</sequence>
<protein>
    <recommendedName>
        <fullName evidence="4">MobA/MobL protein domain-containing protein</fullName>
    </recommendedName>
</protein>
<comment type="caution">
    <text evidence="5">The sequence shown here is derived from an EMBL/GenBank/DDBJ whole genome shotgun (WGS) entry which is preliminary data.</text>
</comment>
<dbReference type="EMBL" id="SPMZ01000105">
    <property type="protein sequence ID" value="NMQ21406.1"/>
    <property type="molecule type" value="Genomic_DNA"/>
</dbReference>
<dbReference type="RefSeq" id="WP_169250679.1">
    <property type="nucleotide sequence ID" value="NZ_SPMZ01000105.1"/>
</dbReference>
<evidence type="ECO:0000256" key="3">
    <source>
        <dbReference type="SAM" id="MobiDB-lite"/>
    </source>
</evidence>
<evidence type="ECO:0000313" key="5">
    <source>
        <dbReference type="EMBL" id="NMQ21406.1"/>
    </source>
</evidence>
<keyword evidence="6" id="KW-1185">Reference proteome</keyword>
<dbReference type="InterPro" id="IPR005053">
    <property type="entry name" value="MobA_MobL"/>
</dbReference>
<keyword evidence="2" id="KW-0184">Conjugation</keyword>
<dbReference type="Proteomes" id="UP000760480">
    <property type="component" value="Unassembled WGS sequence"/>
</dbReference>
<accession>A0ABX1TRV9</accession>
<organism evidence="5 6">
    <name type="scientific">Candidatus Competibacter phosphatis</name>
    <dbReference type="NCBI Taxonomy" id="221280"/>
    <lineage>
        <taxon>Bacteria</taxon>
        <taxon>Pseudomonadati</taxon>
        <taxon>Pseudomonadota</taxon>
        <taxon>Gammaproteobacteria</taxon>
        <taxon>Candidatus Competibacteraceae</taxon>
        <taxon>Candidatus Competibacter</taxon>
    </lineage>
</organism>